<dbReference type="RefSeq" id="WP_353933009.1">
    <property type="nucleotide sequence ID" value="NZ_CP150886.1"/>
</dbReference>
<gene>
    <name evidence="1" type="ORF">WJM97_10675</name>
</gene>
<dbReference type="EMBL" id="CP150886">
    <property type="protein sequence ID" value="WZB90115.1"/>
    <property type="molecule type" value="Genomic_DNA"/>
</dbReference>
<organism evidence="1 2">
    <name type="scientific">Okeanomitos corallinicola TIOX110</name>
    <dbReference type="NCBI Taxonomy" id="3133117"/>
    <lineage>
        <taxon>Bacteria</taxon>
        <taxon>Bacillati</taxon>
        <taxon>Cyanobacteriota</taxon>
        <taxon>Cyanophyceae</taxon>
        <taxon>Nostocales</taxon>
        <taxon>Aphanizomenonaceae</taxon>
        <taxon>Okeanomitos</taxon>
    </lineage>
</organism>
<reference evidence="1 2" key="1">
    <citation type="submission" date="2024-04" db="EMBL/GenBank/DDBJ databases">
        <title>Okeanomitos corallinicola gen. &amp; sp. nov. (Nostocales, Cyanobacteria), a new toxic marine heterocyst-forming cyanobacterium from a coral reef.</title>
        <authorList>
            <person name="Li H."/>
            <person name="Li R."/>
            <person name="Kang J."/>
            <person name="Hii K.S."/>
            <person name="Mohamed H.F."/>
            <person name="Xu X."/>
            <person name="Luo Z."/>
        </authorList>
    </citation>
    <scope>NUCLEOTIDE SEQUENCE [LARGE SCALE GENOMIC DNA]</scope>
    <source>
        <strain evidence="1 2">TIOX110</strain>
    </source>
</reference>
<protein>
    <submittedName>
        <fullName evidence="1">Uncharacterized protein</fullName>
    </submittedName>
</protein>
<dbReference type="Proteomes" id="UP001483337">
    <property type="component" value="Chromosome"/>
</dbReference>
<keyword evidence="2" id="KW-1185">Reference proteome</keyword>
<evidence type="ECO:0000313" key="1">
    <source>
        <dbReference type="EMBL" id="WZB90115.1"/>
    </source>
</evidence>
<proteinExistence type="predicted"/>
<evidence type="ECO:0000313" key="2">
    <source>
        <dbReference type="Proteomes" id="UP001483337"/>
    </source>
</evidence>
<accession>A0ABZ2V2U9</accession>
<name>A0ABZ2V2U9_9CYAN</name>
<sequence length="152" mass="17956">MITIEATNSNYVNPLFRFVTPEAVALLLKIPVEQIKKIRCWPHVILVISEHLVRFVSYADLPPILDAEPPTDKDTLTWRKRWRKLKTYKAPTFWQDFYTQKYKQATNKGTLLGWQEIVNKIKFAFSNKSIQALNSVFQETYNHHLFYQHSLS</sequence>